<feature type="transmembrane region" description="Helical" evidence="7">
    <location>
        <begin position="21"/>
        <end position="42"/>
    </location>
</feature>
<feature type="transmembrane region" description="Helical" evidence="7">
    <location>
        <begin position="390"/>
        <end position="409"/>
    </location>
</feature>
<feature type="transmembrane region" description="Helical" evidence="7">
    <location>
        <begin position="359"/>
        <end position="381"/>
    </location>
</feature>
<feature type="transmembrane region" description="Helical" evidence="7">
    <location>
        <begin position="168"/>
        <end position="189"/>
    </location>
</feature>
<feature type="transmembrane region" description="Helical" evidence="7">
    <location>
        <begin position="54"/>
        <end position="76"/>
    </location>
</feature>
<proteinExistence type="predicted"/>
<dbReference type="PANTHER" id="PTHR43549:SF2">
    <property type="entry name" value="MULTIDRUG RESISTANCE PROTEIN NORM-RELATED"/>
    <property type="match status" value="1"/>
</dbReference>
<dbReference type="KEGG" id="rah:Rahaq_4706"/>
<keyword evidence="4 7" id="KW-0812">Transmembrane</keyword>
<dbReference type="RefSeq" id="WP_013577967.1">
    <property type="nucleotide sequence ID" value="NC_015062.1"/>
</dbReference>
<gene>
    <name evidence="8" type="ordered locus">Rahaq_4706</name>
</gene>
<keyword evidence="5 7" id="KW-1133">Transmembrane helix</keyword>
<keyword evidence="2" id="KW-0813">Transport</keyword>
<dbReference type="GO" id="GO:0042910">
    <property type="term" value="F:xenobiotic transmembrane transporter activity"/>
    <property type="evidence" value="ECO:0007669"/>
    <property type="project" value="InterPro"/>
</dbReference>
<keyword evidence="6 7" id="KW-0472">Membrane</keyword>
<dbReference type="OrthoDB" id="7667304at2"/>
<dbReference type="AlphaFoldDB" id="A0A0H3FIZ8"/>
<organism evidence="8 9">
    <name type="scientific">Rahnella sp. (strain Y9602)</name>
    <dbReference type="NCBI Taxonomy" id="2703885"/>
    <lineage>
        <taxon>Bacteria</taxon>
        <taxon>Pseudomonadati</taxon>
        <taxon>Pseudomonadota</taxon>
        <taxon>Gammaproteobacteria</taxon>
        <taxon>Enterobacterales</taxon>
        <taxon>Yersiniaceae</taxon>
        <taxon>Rahnella</taxon>
    </lineage>
</organism>
<feature type="transmembrane region" description="Helical" evidence="7">
    <location>
        <begin position="195"/>
        <end position="219"/>
    </location>
</feature>
<feature type="transmembrane region" description="Helical" evidence="7">
    <location>
        <begin position="240"/>
        <end position="263"/>
    </location>
</feature>
<dbReference type="GO" id="GO:0015297">
    <property type="term" value="F:antiporter activity"/>
    <property type="evidence" value="ECO:0007669"/>
    <property type="project" value="InterPro"/>
</dbReference>
<feature type="transmembrane region" description="Helical" evidence="7">
    <location>
        <begin position="283"/>
        <end position="302"/>
    </location>
</feature>
<dbReference type="Proteomes" id="UP000007257">
    <property type="component" value="Plasmid pRAHAQ01"/>
</dbReference>
<evidence type="ECO:0000313" key="8">
    <source>
        <dbReference type="EMBL" id="ADW76286.1"/>
    </source>
</evidence>
<feature type="transmembrane region" description="Helical" evidence="7">
    <location>
        <begin position="96"/>
        <end position="115"/>
    </location>
</feature>
<evidence type="ECO:0000313" key="9">
    <source>
        <dbReference type="Proteomes" id="UP000007257"/>
    </source>
</evidence>
<dbReference type="InterPro" id="IPR002528">
    <property type="entry name" value="MATE_fam"/>
</dbReference>
<evidence type="ECO:0000256" key="7">
    <source>
        <dbReference type="SAM" id="Phobius"/>
    </source>
</evidence>
<dbReference type="InterPro" id="IPR052031">
    <property type="entry name" value="Membrane_Transporter-Flippase"/>
</dbReference>
<evidence type="ECO:0000256" key="4">
    <source>
        <dbReference type="ARBA" id="ARBA00022692"/>
    </source>
</evidence>
<keyword evidence="3" id="KW-1003">Cell membrane</keyword>
<feature type="transmembrane region" description="Helical" evidence="7">
    <location>
        <begin position="135"/>
        <end position="156"/>
    </location>
</feature>
<dbReference type="HOGENOM" id="CLU_606546_0_0_6"/>
<comment type="subcellular location">
    <subcellularLocation>
        <location evidence="1">Cell membrane</location>
        <topology evidence="1">Multi-pass membrane protein</topology>
    </subcellularLocation>
</comment>
<dbReference type="PANTHER" id="PTHR43549">
    <property type="entry name" value="MULTIDRUG RESISTANCE PROTEIN YPNP-RELATED"/>
    <property type="match status" value="1"/>
</dbReference>
<evidence type="ECO:0000256" key="5">
    <source>
        <dbReference type="ARBA" id="ARBA00022989"/>
    </source>
</evidence>
<evidence type="ECO:0000256" key="1">
    <source>
        <dbReference type="ARBA" id="ARBA00004651"/>
    </source>
</evidence>
<accession>A0A0H3FIZ8</accession>
<reference evidence="9" key="1">
    <citation type="submission" date="2011-01" db="EMBL/GenBank/DDBJ databases">
        <title>Complete sequence of plasmid1 of Rahnella sp. Y9602.</title>
        <authorList>
            <consortium name="US DOE Joint Genome Institute"/>
            <person name="Lucas S."/>
            <person name="Copeland A."/>
            <person name="Lapidus A."/>
            <person name="Cheng J.-F."/>
            <person name="Goodwin L."/>
            <person name="Pitluck S."/>
            <person name="Lu M."/>
            <person name="Detter J.C."/>
            <person name="Han C."/>
            <person name="Tapia R."/>
            <person name="Land M."/>
            <person name="Hauser L."/>
            <person name="Kyrpides N."/>
            <person name="Ivanova N."/>
            <person name="Ovchinnikova G."/>
            <person name="Pagani I."/>
            <person name="Sobecky P.A."/>
            <person name="Martinez R.J."/>
            <person name="Woyke T."/>
        </authorList>
    </citation>
    <scope>NUCLEOTIDE SEQUENCE [LARGE SCALE GENOMIC DNA]</scope>
    <source>
        <strain evidence="9">Y9602</strain>
        <plasmid evidence="9">pRAHAQ01</plasmid>
    </source>
</reference>
<feature type="transmembrane region" description="Helical" evidence="7">
    <location>
        <begin position="415"/>
        <end position="433"/>
    </location>
</feature>
<protein>
    <submittedName>
        <fullName evidence="8">Multi antimicrobial extrusion protein MatE</fullName>
    </submittedName>
</protein>
<name>A0A0H3FIZ8_RAHSY</name>
<feature type="transmembrane region" description="Helical" evidence="7">
    <location>
        <begin position="322"/>
        <end position="339"/>
    </location>
</feature>
<dbReference type="eggNOG" id="COG0534">
    <property type="taxonomic scope" value="Bacteria"/>
</dbReference>
<sequence>MNTSPEMTLLRRNSLSKDIADLLKLAWPMIVVAIAVSFSQNIQTAILGHGKETSSIYLLSMLQPFSFLFLAILECLAITNQVFSARSLNMWSRQKVLAATSLLATLGIVIVALLSGGTALCAPLLQTLLPVAGNAFYSSALPLYFLSMLPFIQLEMCNSALRGQGKSALSMLLVIAYIVLNALICYTGYQVYGLGFNSIIISNALASALLIPVALWLVWRTGRHVEDDRPGAFIPRLSGLLLQVGMPIFASLVVLFFSSLLIFPLIGTLGEQYVAGFLIVTKIRMFIVIPAVACGSALAILINQRLAISSGEELKRLLHRGLAFICIIYLLLTSGVYFTEVSLIKILSGDRIIQDVSSQILLILLPTFFMTSFVASLQALLEQLEQARRVLVLTVIIELLTVITLLVGWDKFSQLQSIMNLIIVFNVVYFIAFGREYWRLANKIGSENVL</sequence>
<geneLocation type="plasmid" evidence="8 9">
    <name>pRAHAQ01</name>
</geneLocation>
<dbReference type="Pfam" id="PF01554">
    <property type="entry name" value="MatE"/>
    <property type="match status" value="1"/>
</dbReference>
<evidence type="ECO:0000256" key="6">
    <source>
        <dbReference type="ARBA" id="ARBA00023136"/>
    </source>
</evidence>
<keyword evidence="8" id="KW-0614">Plasmid</keyword>
<dbReference type="EMBL" id="CP002506">
    <property type="protein sequence ID" value="ADW76286.1"/>
    <property type="molecule type" value="Genomic_DNA"/>
</dbReference>
<reference evidence="8 9" key="2">
    <citation type="journal article" date="2012" name="J. Bacteriol.">
        <title>Complete Genome Sequence of Rahnella sp. Strain Y9602, a Gammaproteobacterium Isolate from Metal- and Radionuclide-Contaminated Soil.</title>
        <authorList>
            <person name="Martinez R.J."/>
            <person name="Bruce D."/>
            <person name="Detter C."/>
            <person name="Goodwin L.A."/>
            <person name="Han J."/>
            <person name="Han C.S."/>
            <person name="Held B."/>
            <person name="Land M.L."/>
            <person name="Mikhailova N."/>
            <person name="Nolan M."/>
            <person name="Pennacchio L."/>
            <person name="Pitluck S."/>
            <person name="Tapia R."/>
            <person name="Woyke T."/>
            <person name="Sobecky P.A."/>
        </authorList>
    </citation>
    <scope>NUCLEOTIDE SEQUENCE [LARGE SCALE GENOMIC DNA]</scope>
    <source>
        <strain evidence="8 9">Y9602</strain>
        <plasmid evidence="8 9">pRAHAQ01</plasmid>
    </source>
</reference>
<evidence type="ECO:0000256" key="2">
    <source>
        <dbReference type="ARBA" id="ARBA00022448"/>
    </source>
</evidence>
<evidence type="ECO:0000256" key="3">
    <source>
        <dbReference type="ARBA" id="ARBA00022475"/>
    </source>
</evidence>
<dbReference type="GO" id="GO:0005886">
    <property type="term" value="C:plasma membrane"/>
    <property type="evidence" value="ECO:0007669"/>
    <property type="project" value="UniProtKB-SubCell"/>
</dbReference>